<keyword evidence="5" id="KW-1185">Reference proteome</keyword>
<protein>
    <submittedName>
        <fullName evidence="3">Uncharacterized protein</fullName>
    </submittedName>
</protein>
<dbReference type="Proteomes" id="UP000298805">
    <property type="component" value="Chromosome"/>
</dbReference>
<reference evidence="5" key="1">
    <citation type="submission" date="2018-03" db="EMBL/GenBank/DDBJ databases">
        <title>A comparative analysis of the Nautiliaceae.</title>
        <authorList>
            <person name="Grosche A."/>
            <person name="Smedile F."/>
            <person name="Vetriani C."/>
        </authorList>
    </citation>
    <scope>NUCLEOTIDE SEQUENCE [LARGE SCALE GENOMIC DNA]</scope>
    <source>
        <strain evidence="5">TB6</strain>
    </source>
</reference>
<dbReference type="AlphaFoldDB" id="A0AAJ4RDU8"/>
<feature type="coiled-coil region" evidence="1">
    <location>
        <begin position="7"/>
        <end position="71"/>
    </location>
</feature>
<keyword evidence="1" id="KW-0175">Coiled coil</keyword>
<evidence type="ECO:0000313" key="5">
    <source>
        <dbReference type="Proteomes" id="UP000298805"/>
    </source>
</evidence>
<name>A0AAJ4RDU8_9BACT</name>
<dbReference type="EMBL" id="CP027432">
    <property type="protein sequence ID" value="QCI28343.1"/>
    <property type="molecule type" value="Genomic_DNA"/>
</dbReference>
<evidence type="ECO:0000256" key="1">
    <source>
        <dbReference type="SAM" id="Coils"/>
    </source>
</evidence>
<organism evidence="3 4">
    <name type="scientific">Caminibacter pacificus</name>
    <dbReference type="NCBI Taxonomy" id="1424653"/>
    <lineage>
        <taxon>Bacteria</taxon>
        <taxon>Pseudomonadati</taxon>
        <taxon>Campylobacterota</taxon>
        <taxon>Epsilonproteobacteria</taxon>
        <taxon>Nautiliales</taxon>
        <taxon>Nautiliaceae</taxon>
        <taxon>Caminibacter</taxon>
    </lineage>
</organism>
<evidence type="ECO:0000313" key="4">
    <source>
        <dbReference type="Proteomes" id="UP000272781"/>
    </source>
</evidence>
<reference evidence="3 4" key="2">
    <citation type="submission" date="2018-11" db="EMBL/GenBank/DDBJ databases">
        <title>Genomic Encyclopedia of Type Strains, Phase IV (KMG-IV): sequencing the most valuable type-strain genomes for metagenomic binning, comparative biology and taxonomic classification.</title>
        <authorList>
            <person name="Goeker M."/>
        </authorList>
    </citation>
    <scope>NUCLEOTIDE SEQUENCE [LARGE SCALE GENOMIC DNA]</scope>
    <source>
        <strain evidence="3 4">DSM 27783</strain>
    </source>
</reference>
<proteinExistence type="predicted"/>
<accession>A0AAJ4RDU8</accession>
<dbReference type="EMBL" id="RJVK01000001">
    <property type="protein sequence ID" value="ROR40937.1"/>
    <property type="molecule type" value="Genomic_DNA"/>
</dbReference>
<sequence>MSDNKDLQKLKKTIEFYEERIKHNEELYNKTDDIKFARYIMAETEILEETLEALKSELKMVQGLHKQVTQNC</sequence>
<evidence type="ECO:0000313" key="3">
    <source>
        <dbReference type="EMBL" id="ROR40937.1"/>
    </source>
</evidence>
<evidence type="ECO:0000313" key="2">
    <source>
        <dbReference type="EMBL" id="QCI28343.1"/>
    </source>
</evidence>
<reference evidence="2" key="3">
    <citation type="submission" date="2019-06" db="EMBL/GenBank/DDBJ databases">
        <title>A comparative analysis of the Nautiliaceae.</title>
        <authorList>
            <person name="Grosche A."/>
            <person name="Smedile F."/>
            <person name="Vetriani C."/>
        </authorList>
    </citation>
    <scope>NUCLEOTIDE SEQUENCE</scope>
    <source>
        <strain evidence="2">TB6</strain>
    </source>
</reference>
<dbReference type="RefSeq" id="WP_123351842.1">
    <property type="nucleotide sequence ID" value="NZ_CP027432.2"/>
</dbReference>
<gene>
    <name evidence="2" type="ORF">C6V80_05040</name>
    <name evidence="3" type="ORF">EDC58_0419</name>
</gene>
<dbReference type="Proteomes" id="UP000272781">
    <property type="component" value="Unassembled WGS sequence"/>
</dbReference>